<evidence type="ECO:0000313" key="3">
    <source>
        <dbReference type="Proteomes" id="UP000887104"/>
    </source>
</evidence>
<keyword evidence="3" id="KW-1185">Reference proteome</keyword>
<dbReference type="Proteomes" id="UP000887104">
    <property type="component" value="Unassembled WGS sequence"/>
</dbReference>
<evidence type="ECO:0000313" key="2">
    <source>
        <dbReference type="EMBL" id="GIU52442.1"/>
    </source>
</evidence>
<organism evidence="2 3">
    <name type="scientific">Shewanella sairae</name>
    <dbReference type="NCBI Taxonomy" id="190310"/>
    <lineage>
        <taxon>Bacteria</taxon>
        <taxon>Pseudomonadati</taxon>
        <taxon>Pseudomonadota</taxon>
        <taxon>Gammaproteobacteria</taxon>
        <taxon>Alteromonadales</taxon>
        <taxon>Shewanellaceae</taxon>
        <taxon>Shewanella</taxon>
    </lineage>
</organism>
<protein>
    <recommendedName>
        <fullName evidence="4">DUF805 domain-containing protein</fullName>
    </recommendedName>
</protein>
<dbReference type="EMBL" id="BPEY01000185">
    <property type="protein sequence ID" value="GIU52442.1"/>
    <property type="molecule type" value="Genomic_DNA"/>
</dbReference>
<comment type="caution">
    <text evidence="2">The sequence shown here is derived from an EMBL/GenBank/DDBJ whole genome shotgun (WGS) entry which is preliminary data.</text>
</comment>
<sequence>MLDLTRSQCNMQKMKKIEINPKTLLSAEDFKKYKSNNRKWFVIHSILLISIFVVIAVSIMNKELELGIYTGSLVFGYLISLGIIASKNKLNWFLWVVLTLISMFTLPIIGILVSHALITRKGFKNEWLSTL</sequence>
<keyword evidence="1" id="KW-0812">Transmembrane</keyword>
<proteinExistence type="predicted"/>
<accession>A0ABQ4PRP4</accession>
<reference evidence="2" key="1">
    <citation type="submission" date="2021-05" db="EMBL/GenBank/DDBJ databases">
        <title>Molecular characterization for Shewanella algae harboring chromosomal blaOXA-55-like strains isolated from clinical and environment sample.</title>
        <authorList>
            <person name="Ohama Y."/>
            <person name="Aoki K."/>
            <person name="Harada S."/>
            <person name="Moriya K."/>
            <person name="Ishii Y."/>
            <person name="Tateda K."/>
        </authorList>
    </citation>
    <scope>NUCLEOTIDE SEQUENCE</scope>
    <source>
        <strain evidence="2">JCM 11563</strain>
    </source>
</reference>
<name>A0ABQ4PRP4_9GAMM</name>
<evidence type="ECO:0000256" key="1">
    <source>
        <dbReference type="SAM" id="Phobius"/>
    </source>
</evidence>
<feature type="transmembrane region" description="Helical" evidence="1">
    <location>
        <begin position="66"/>
        <end position="85"/>
    </location>
</feature>
<keyword evidence="1" id="KW-0472">Membrane</keyword>
<feature type="transmembrane region" description="Helical" evidence="1">
    <location>
        <begin position="40"/>
        <end position="60"/>
    </location>
</feature>
<keyword evidence="1" id="KW-1133">Transmembrane helix</keyword>
<evidence type="ECO:0008006" key="4">
    <source>
        <dbReference type="Google" id="ProtNLM"/>
    </source>
</evidence>
<feature type="transmembrane region" description="Helical" evidence="1">
    <location>
        <begin position="92"/>
        <end position="118"/>
    </location>
</feature>
<gene>
    <name evidence="2" type="ORF">TUM4438_45180</name>
</gene>